<name>A0ACC2SND0_9FUNG</name>
<reference evidence="1" key="1">
    <citation type="submission" date="2022-04" db="EMBL/GenBank/DDBJ databases">
        <title>Genome of the entomopathogenic fungus Entomophthora muscae.</title>
        <authorList>
            <person name="Elya C."/>
            <person name="Lovett B.R."/>
            <person name="Lee E."/>
            <person name="Macias A.M."/>
            <person name="Hajek A.E."/>
            <person name="De Bivort B.L."/>
            <person name="Kasson M.T."/>
            <person name="De Fine Licht H.H."/>
            <person name="Stajich J.E."/>
        </authorList>
    </citation>
    <scope>NUCLEOTIDE SEQUENCE</scope>
    <source>
        <strain evidence="1">Berkeley</strain>
    </source>
</reference>
<gene>
    <name evidence="1" type="ORF">DSO57_1038993</name>
</gene>
<evidence type="ECO:0000313" key="1">
    <source>
        <dbReference type="EMBL" id="KAJ9063617.1"/>
    </source>
</evidence>
<keyword evidence="2" id="KW-1185">Reference proteome</keyword>
<organism evidence="1 2">
    <name type="scientific">Entomophthora muscae</name>
    <dbReference type="NCBI Taxonomy" id="34485"/>
    <lineage>
        <taxon>Eukaryota</taxon>
        <taxon>Fungi</taxon>
        <taxon>Fungi incertae sedis</taxon>
        <taxon>Zoopagomycota</taxon>
        <taxon>Entomophthoromycotina</taxon>
        <taxon>Entomophthoromycetes</taxon>
        <taxon>Entomophthorales</taxon>
        <taxon>Entomophthoraceae</taxon>
        <taxon>Entomophthora</taxon>
    </lineage>
</organism>
<sequence>MGMVGCEVGMLFLFVVIGLVQATRFPAVWQEYLTKMECRDAFEEKFDVPGPRFDKSEVQHLDDPKNNVFQSYLGQVNTQTRKSLSKKLVRVAKLSNHLHKGKTPRFVAGFGDRVLFVQSFFSRGYHELVEIKGNNTKILAILSNYDVAPNSTLDYAAFSPRGDAVALAFRPPGKAAGQFVLLSIGHIGVSPIGIGDWDRHPELLVLKDGRSVISNQYSKPDSQADILLRRTRFNRRVRFVSTLFSEPGYYRLSPKIVGKRLCVQAYPFRGMTSSLHCGYLAPGSRCLEADASPKKIAGDNLLEAVTFSGVGKGEQVFFASDHEQDTGAIYLSSSKGIKRVLGPWEKPIIASHVVSTKEYIVARGDYQGVIVEIQMHKLNGTFLFKHATVTQVSIQGKRAIFTLSSLFTPAKIYQWDKGLHLLAEAESPLSQEAFSVEYKKADGVPYTHIRNRTAELSPYCKARLHTGPRLGGSALPRYSASHALTLALLPCNELIIAHPHGSHGLGREYRTQAFGTKYFRHLNDLRRILQNVKTPTPKFISGHTVSNLLLARYKCESALAAAAQETEYPYYSAPEVEDEFIPIPNYVEQQIEWEEPPKDFRSRRSPKLPPPLSLQADTSLDRFDGEYFGFNNTLESFHLLNNLPQQCAETAFLHLSFHVESNGLQASLPLKIHFLVEKFHPFSKTYFSKTKFTNESPIFLHAQMLQ</sequence>
<protein>
    <submittedName>
        <fullName evidence="1">Uncharacterized protein</fullName>
    </submittedName>
</protein>
<comment type="caution">
    <text evidence="1">The sequence shown here is derived from an EMBL/GenBank/DDBJ whole genome shotgun (WGS) entry which is preliminary data.</text>
</comment>
<dbReference type="EMBL" id="QTSX02004825">
    <property type="protein sequence ID" value="KAJ9063617.1"/>
    <property type="molecule type" value="Genomic_DNA"/>
</dbReference>
<proteinExistence type="predicted"/>
<evidence type="ECO:0000313" key="2">
    <source>
        <dbReference type="Proteomes" id="UP001165960"/>
    </source>
</evidence>
<dbReference type="Proteomes" id="UP001165960">
    <property type="component" value="Unassembled WGS sequence"/>
</dbReference>
<accession>A0ACC2SND0</accession>